<evidence type="ECO:0000256" key="1">
    <source>
        <dbReference type="SAM" id="MobiDB-lite"/>
    </source>
</evidence>
<reference evidence="2" key="1">
    <citation type="submission" date="2023-06" db="EMBL/GenBank/DDBJ databases">
        <title>Genome-scale phylogeny and comparative genomics of the fungal order Sordariales.</title>
        <authorList>
            <consortium name="Lawrence Berkeley National Laboratory"/>
            <person name="Hensen N."/>
            <person name="Bonometti L."/>
            <person name="Westerberg I."/>
            <person name="Brannstrom I.O."/>
            <person name="Guillou S."/>
            <person name="Cros-Aarteil S."/>
            <person name="Calhoun S."/>
            <person name="Haridas S."/>
            <person name="Kuo A."/>
            <person name="Mondo S."/>
            <person name="Pangilinan J."/>
            <person name="Riley R."/>
            <person name="Labutti K."/>
            <person name="Andreopoulos B."/>
            <person name="Lipzen A."/>
            <person name="Chen C."/>
            <person name="Yanf M."/>
            <person name="Daum C."/>
            <person name="Ng V."/>
            <person name="Clum A."/>
            <person name="Steindorff A."/>
            <person name="Ohm R."/>
            <person name="Martin F."/>
            <person name="Silar P."/>
            <person name="Natvig D."/>
            <person name="Lalanne C."/>
            <person name="Gautier V."/>
            <person name="Ament-Velasquez S.L."/>
            <person name="Kruys A."/>
            <person name="Hutchinson M.I."/>
            <person name="Powell A.J."/>
            <person name="Barry K."/>
            <person name="Miller A.N."/>
            <person name="Grigoriev I.V."/>
            <person name="Debuchy R."/>
            <person name="Gladieux P."/>
            <person name="Thoren M.H."/>
            <person name="Johannesson H."/>
        </authorList>
    </citation>
    <scope>NUCLEOTIDE SEQUENCE</scope>
    <source>
        <strain evidence="2">PSN4</strain>
    </source>
</reference>
<feature type="region of interest" description="Disordered" evidence="1">
    <location>
        <begin position="1"/>
        <end position="115"/>
    </location>
</feature>
<accession>A0AAJ0BBY6</accession>
<proteinExistence type="predicted"/>
<dbReference type="AlphaFoldDB" id="A0AAJ0BBY6"/>
<keyword evidence="3" id="KW-1185">Reference proteome</keyword>
<name>A0AAJ0BBY6_9PEZI</name>
<protein>
    <recommendedName>
        <fullName evidence="4">BTB domain-containing protein</fullName>
    </recommendedName>
</protein>
<dbReference type="Proteomes" id="UP001239445">
    <property type="component" value="Unassembled WGS sequence"/>
</dbReference>
<organism evidence="2 3">
    <name type="scientific">Echria macrotheca</name>
    <dbReference type="NCBI Taxonomy" id="438768"/>
    <lineage>
        <taxon>Eukaryota</taxon>
        <taxon>Fungi</taxon>
        <taxon>Dikarya</taxon>
        <taxon>Ascomycota</taxon>
        <taxon>Pezizomycotina</taxon>
        <taxon>Sordariomycetes</taxon>
        <taxon>Sordariomycetidae</taxon>
        <taxon>Sordariales</taxon>
        <taxon>Schizotheciaceae</taxon>
        <taxon>Echria</taxon>
    </lineage>
</organism>
<gene>
    <name evidence="2" type="ORF">QBC47DRAFT_429921</name>
</gene>
<sequence>MVEPEQLALEQPAPEQVSPEQVAPEQVVLPGETSEHNLAPATDPITPNSDAISSTGIDDCEETTTPPVDTDSNDRVSASSEAPPAALPVASPAVAVSEADATAKHSNESGNSDEYDKYAKLPVTSYHTDADIYVKVRGHEGEVLYKVLTSNMASASPVWRKMVYSKSFVRPTNRKWVIEMTGPGDDALGLDIIFSIIHWKFHDLPSHPCLEELYAVARVAEKYDCSHVLVPYMEDWMISFNRHCLLFDQKSDHDEKALFVAWAFGEGRWFPKLTTFVAYKSSLGENGVLLDSHGHPWEDRLPDPVVDFVENTREQAVHRLLTNLKNSYEQLVMVTPEDSTKFCLAKGADDTIKEQCQVQQLGSLINGLTWAGLMPIPSPETYQGTVSELSAKIRGMKILYYKVPGSKPHQDFHINCGGKHKEAVTEATPSTVKLDSELIVELKSRAYRCGAYVEIHFHPYGEKMDSVAEARLLQTLREDGHRFKQQEDFVTAPDYYSESSH</sequence>
<evidence type="ECO:0000313" key="2">
    <source>
        <dbReference type="EMBL" id="KAK1754248.1"/>
    </source>
</evidence>
<evidence type="ECO:0008006" key="4">
    <source>
        <dbReference type="Google" id="ProtNLM"/>
    </source>
</evidence>
<feature type="compositionally biased region" description="Low complexity" evidence="1">
    <location>
        <begin position="76"/>
        <end position="99"/>
    </location>
</feature>
<dbReference type="EMBL" id="MU839836">
    <property type="protein sequence ID" value="KAK1754248.1"/>
    <property type="molecule type" value="Genomic_DNA"/>
</dbReference>
<feature type="compositionally biased region" description="Polar residues" evidence="1">
    <location>
        <begin position="45"/>
        <end position="56"/>
    </location>
</feature>
<evidence type="ECO:0000313" key="3">
    <source>
        <dbReference type="Proteomes" id="UP001239445"/>
    </source>
</evidence>
<comment type="caution">
    <text evidence="2">The sequence shown here is derived from an EMBL/GenBank/DDBJ whole genome shotgun (WGS) entry which is preliminary data.</text>
</comment>